<accession>A0A9W4UPG8</accession>
<dbReference type="EMBL" id="CAOQHR010000010">
    <property type="protein sequence ID" value="CAI6340523.1"/>
    <property type="molecule type" value="Genomic_DNA"/>
</dbReference>
<feature type="region of interest" description="Disordered" evidence="1">
    <location>
        <begin position="243"/>
        <end position="287"/>
    </location>
</feature>
<feature type="compositionally biased region" description="Acidic residues" evidence="1">
    <location>
        <begin position="372"/>
        <end position="406"/>
    </location>
</feature>
<reference evidence="2" key="1">
    <citation type="submission" date="2023-01" db="EMBL/GenBank/DDBJ databases">
        <authorList>
            <person name="Van Ghelder C."/>
            <person name="Rancurel C."/>
        </authorList>
    </citation>
    <scope>NUCLEOTIDE SEQUENCE</scope>
    <source>
        <strain evidence="2">CNCM I-4278</strain>
    </source>
</reference>
<feature type="region of interest" description="Disordered" evidence="1">
    <location>
        <begin position="312"/>
        <end position="335"/>
    </location>
</feature>
<gene>
    <name evidence="2" type="ORF">PDIGIT_LOCUS13701</name>
</gene>
<feature type="compositionally biased region" description="Acidic residues" evidence="1">
    <location>
        <begin position="321"/>
        <end position="333"/>
    </location>
</feature>
<feature type="compositionally biased region" description="Low complexity" evidence="1">
    <location>
        <begin position="243"/>
        <end position="267"/>
    </location>
</feature>
<dbReference type="Proteomes" id="UP001152607">
    <property type="component" value="Unassembled WGS sequence"/>
</dbReference>
<sequence>MALIAAASCSTSINLHLPSDLIWTLAMSRSRSAAPVNGTLPASLILGSREQKQYRRFQAQSSNVRSQALGALPTAEQYAAFQSWCQKNDSGYFSDTPLGDLISSIHRDVQSQKDGKTVGAACGHVLHETQWHNSTRQTVERCPVCTVQMHTVYMDMLMQALKKAGGWMEQRWEAAPSNNPVLEAFYAGKIALIRAIADIEELAVAEENWDESNPASDIDADPTKIKTAQDALRMYWASVESSASDTSSSSSPSMSCSSSFSSSSSISGEEGPRKKQKTQAITFDENTSFERGRHQHYFWRKSPRYEAGGKYEVVSTQPSDTESDTDCDSDSDGEDSRLAIRLDCKELPFPATTVLENDGAKGGDAEMKDDSSDSESEDDEESDCVYETDSEDDEEDIHVDDPEEGSFIEFGY</sequence>
<evidence type="ECO:0000256" key="1">
    <source>
        <dbReference type="SAM" id="MobiDB-lite"/>
    </source>
</evidence>
<organism evidence="2 3">
    <name type="scientific">Periconia digitata</name>
    <dbReference type="NCBI Taxonomy" id="1303443"/>
    <lineage>
        <taxon>Eukaryota</taxon>
        <taxon>Fungi</taxon>
        <taxon>Dikarya</taxon>
        <taxon>Ascomycota</taxon>
        <taxon>Pezizomycotina</taxon>
        <taxon>Dothideomycetes</taxon>
        <taxon>Pleosporomycetidae</taxon>
        <taxon>Pleosporales</taxon>
        <taxon>Massarineae</taxon>
        <taxon>Periconiaceae</taxon>
        <taxon>Periconia</taxon>
    </lineage>
</organism>
<name>A0A9W4UPG8_9PLEO</name>
<evidence type="ECO:0000313" key="2">
    <source>
        <dbReference type="EMBL" id="CAI6340523.1"/>
    </source>
</evidence>
<dbReference type="AlphaFoldDB" id="A0A9W4UPG8"/>
<proteinExistence type="predicted"/>
<protein>
    <submittedName>
        <fullName evidence="2">Uncharacterized protein</fullName>
    </submittedName>
</protein>
<comment type="caution">
    <text evidence="2">The sequence shown here is derived from an EMBL/GenBank/DDBJ whole genome shotgun (WGS) entry which is preliminary data.</text>
</comment>
<feature type="compositionally biased region" description="Basic and acidic residues" evidence="1">
    <location>
        <begin position="358"/>
        <end position="371"/>
    </location>
</feature>
<evidence type="ECO:0000313" key="3">
    <source>
        <dbReference type="Proteomes" id="UP001152607"/>
    </source>
</evidence>
<keyword evidence="3" id="KW-1185">Reference proteome</keyword>
<feature type="region of interest" description="Disordered" evidence="1">
    <location>
        <begin position="349"/>
        <end position="412"/>
    </location>
</feature>
<dbReference type="OrthoDB" id="3800453at2759"/>